<dbReference type="InterPro" id="IPR019775">
    <property type="entry name" value="WD40_repeat_CS"/>
</dbReference>
<dbReference type="SMART" id="SM00320">
    <property type="entry name" value="WD40"/>
    <property type="match status" value="5"/>
</dbReference>
<dbReference type="InterPro" id="IPR015943">
    <property type="entry name" value="WD40/YVTN_repeat-like_dom_sf"/>
</dbReference>
<dbReference type="PANTHER" id="PTHR19879">
    <property type="entry name" value="TRANSCRIPTION INITIATION FACTOR TFIID"/>
    <property type="match status" value="1"/>
</dbReference>
<dbReference type="InterPro" id="IPR006594">
    <property type="entry name" value="LisH"/>
</dbReference>
<dbReference type="Gene3D" id="2.130.10.10">
    <property type="entry name" value="YVTN repeat-like/Quinoprotein amine dehydrogenase"/>
    <property type="match status" value="2"/>
</dbReference>
<dbReference type="InterPro" id="IPR007582">
    <property type="entry name" value="TFIID_NTD2"/>
</dbReference>
<dbReference type="Pfam" id="PF00400">
    <property type="entry name" value="WD40"/>
    <property type="match status" value="5"/>
</dbReference>
<keyword evidence="3 8" id="KW-0853">WD repeat</keyword>
<comment type="subcellular location">
    <subcellularLocation>
        <location evidence="1">Nucleus</location>
    </subcellularLocation>
</comment>
<keyword evidence="7" id="KW-0539">Nucleus</keyword>
<accession>A0ABM4VMP1</accession>
<evidence type="ECO:0000256" key="6">
    <source>
        <dbReference type="ARBA" id="ARBA00023163"/>
    </source>
</evidence>
<dbReference type="CDD" id="cd08044">
    <property type="entry name" value="TAF5_NTD2"/>
    <property type="match status" value="1"/>
</dbReference>
<feature type="repeat" description="WD" evidence="8">
    <location>
        <begin position="548"/>
        <end position="589"/>
    </location>
</feature>
<evidence type="ECO:0000256" key="7">
    <source>
        <dbReference type="ARBA" id="ARBA00023242"/>
    </source>
</evidence>
<dbReference type="InterPro" id="IPR037264">
    <property type="entry name" value="TFIID_NTD2_sf"/>
</dbReference>
<evidence type="ECO:0000256" key="4">
    <source>
        <dbReference type="ARBA" id="ARBA00022737"/>
    </source>
</evidence>
<evidence type="ECO:0000256" key="9">
    <source>
        <dbReference type="SAM" id="MobiDB-lite"/>
    </source>
</evidence>
<dbReference type="PRINTS" id="PR00320">
    <property type="entry name" value="GPROTEINBRPT"/>
</dbReference>
<dbReference type="InterPro" id="IPR036322">
    <property type="entry name" value="WD40_repeat_dom_sf"/>
</dbReference>
<keyword evidence="4" id="KW-0677">Repeat</keyword>
<dbReference type="PROSITE" id="PS50896">
    <property type="entry name" value="LISH"/>
    <property type="match status" value="1"/>
</dbReference>
<dbReference type="Gene3D" id="1.25.40.500">
    <property type="entry name" value="TFIID subunit TAF5, NTD2 domain"/>
    <property type="match status" value="1"/>
</dbReference>
<protein>
    <submittedName>
        <fullName evidence="12">Transcription initiation factor TFIID subunit 5 isoform X2</fullName>
    </submittedName>
</protein>
<evidence type="ECO:0000256" key="5">
    <source>
        <dbReference type="ARBA" id="ARBA00023015"/>
    </source>
</evidence>
<dbReference type="GeneID" id="113708814"/>
<feature type="region of interest" description="Disordered" evidence="9">
    <location>
        <begin position="251"/>
        <end position="294"/>
    </location>
</feature>
<sequence>MDEEDIEKAVMTYLKKKGFKQTELAFQEEQQRQHPKTALNSTNSHVDPEIACQILSFSSELENNPAQYHEGYGKLRSWAYSSLDLYKHELLRVLYPVFVHCFMDLIAKGHIQEARTLFNSFREDHEMMHARDLQKLEGVLSPSHLEEMEFAHSLRQSKFNIKICQYSYDLLLQYLHKTQSVVMLGLINEHINFQVSPGQPTSISDDAEVVTFMGSGQDATNLINQKEIHWGLLEDSLEERLEKAGALVPDSAKVDGEAREGEVEENKKRPYEGGKQGASLKKSKKDKVATATGKASRVETSTVSVAPRVKPELTLPSIPAEVEHSILEDLRNRVQLSSAALPSISFYTFINTHNGLNCASISQDGSLVAGGFSDSSLKVWDMAKLGQQTGYATSQIVEDSYPSDSLLGANSGRKSYTLFQGHSGPVYSATFSPFGDYILSSSSDSTIRLWSTNLNTNLVCYKGHNYPVWDVQCLQWHVNCNYIATGSSDKTVRLWDVQSGECVRIFIGHRSMILSLAMSPDGRYMASGDEDGTVMMWELASGRCISPLVGHTSCVWTLAFSCEGSLLASGSADCTVKLWDVTASTKLLKTEDNKTGSINRLRSLKTLPTKSTPVYSLQFSRRNLLFAAGVLSKNT</sequence>
<dbReference type="SUPFAM" id="SSF50978">
    <property type="entry name" value="WD40 repeat-like"/>
    <property type="match status" value="1"/>
</dbReference>
<feature type="repeat" description="WD" evidence="8">
    <location>
        <begin position="506"/>
        <end position="547"/>
    </location>
</feature>
<dbReference type="CDD" id="cd00200">
    <property type="entry name" value="WD40"/>
    <property type="match status" value="1"/>
</dbReference>
<name>A0ABM4VMP1_COFAR</name>
<dbReference type="PROSITE" id="PS50294">
    <property type="entry name" value="WD_REPEATS_REGION"/>
    <property type="match status" value="4"/>
</dbReference>
<evidence type="ECO:0000256" key="1">
    <source>
        <dbReference type="ARBA" id="ARBA00004123"/>
    </source>
</evidence>
<dbReference type="SUPFAM" id="SSF160897">
    <property type="entry name" value="Taf5 N-terminal domain-like"/>
    <property type="match status" value="1"/>
</dbReference>
<dbReference type="PANTHER" id="PTHR19879:SF1">
    <property type="entry name" value="CANNONBALL-RELATED"/>
    <property type="match status" value="1"/>
</dbReference>
<organism evidence="11 12">
    <name type="scientific">Coffea arabica</name>
    <name type="common">Arabian coffee</name>
    <dbReference type="NCBI Taxonomy" id="13443"/>
    <lineage>
        <taxon>Eukaryota</taxon>
        <taxon>Viridiplantae</taxon>
        <taxon>Streptophyta</taxon>
        <taxon>Embryophyta</taxon>
        <taxon>Tracheophyta</taxon>
        <taxon>Spermatophyta</taxon>
        <taxon>Magnoliopsida</taxon>
        <taxon>eudicotyledons</taxon>
        <taxon>Gunneridae</taxon>
        <taxon>Pentapetalae</taxon>
        <taxon>asterids</taxon>
        <taxon>lamiids</taxon>
        <taxon>Gentianales</taxon>
        <taxon>Rubiaceae</taxon>
        <taxon>Ixoroideae</taxon>
        <taxon>Gardenieae complex</taxon>
        <taxon>Bertiereae - Coffeeae clade</taxon>
        <taxon>Coffeeae</taxon>
        <taxon>Coffea</taxon>
    </lineage>
</organism>
<dbReference type="Proteomes" id="UP001652660">
    <property type="component" value="Chromosome 9c"/>
</dbReference>
<reference evidence="12" key="1">
    <citation type="submission" date="2025-08" db="UniProtKB">
        <authorList>
            <consortium name="RefSeq"/>
        </authorList>
    </citation>
    <scope>IDENTIFICATION</scope>
    <source>
        <tissue evidence="12">Leaves</tissue>
    </source>
</reference>
<feature type="compositionally biased region" description="Basic and acidic residues" evidence="9">
    <location>
        <begin position="252"/>
        <end position="272"/>
    </location>
</feature>
<evidence type="ECO:0000256" key="2">
    <source>
        <dbReference type="ARBA" id="ARBA00009435"/>
    </source>
</evidence>
<evidence type="ECO:0000313" key="11">
    <source>
        <dbReference type="Proteomes" id="UP001652660"/>
    </source>
</evidence>
<comment type="similarity">
    <text evidence="2">Belongs to the WD repeat TAF5 family.</text>
</comment>
<dbReference type="InterPro" id="IPR001680">
    <property type="entry name" value="WD40_rpt"/>
</dbReference>
<evidence type="ECO:0000256" key="8">
    <source>
        <dbReference type="PROSITE-ProRule" id="PRU00221"/>
    </source>
</evidence>
<keyword evidence="11" id="KW-1185">Reference proteome</keyword>
<keyword evidence="6" id="KW-0804">Transcription</keyword>
<dbReference type="Pfam" id="PF04494">
    <property type="entry name" value="TFIID_NTD2"/>
    <property type="match status" value="1"/>
</dbReference>
<gene>
    <name evidence="12" type="primary">LOC113708814</name>
</gene>
<feature type="repeat" description="WD" evidence="8">
    <location>
        <begin position="349"/>
        <end position="382"/>
    </location>
</feature>
<evidence type="ECO:0000259" key="10">
    <source>
        <dbReference type="Pfam" id="PF04494"/>
    </source>
</evidence>
<feature type="repeat" description="WD" evidence="8">
    <location>
        <begin position="471"/>
        <end position="505"/>
    </location>
</feature>
<evidence type="ECO:0000256" key="3">
    <source>
        <dbReference type="ARBA" id="ARBA00022574"/>
    </source>
</evidence>
<dbReference type="PROSITE" id="PS50082">
    <property type="entry name" value="WD_REPEATS_2"/>
    <property type="match status" value="5"/>
</dbReference>
<feature type="domain" description="TFIID subunit TAF5 NTD2" evidence="10">
    <location>
        <begin position="62"/>
        <end position="191"/>
    </location>
</feature>
<feature type="repeat" description="WD" evidence="8">
    <location>
        <begin position="419"/>
        <end position="451"/>
    </location>
</feature>
<keyword evidence="5" id="KW-0805">Transcription regulation</keyword>
<proteinExistence type="inferred from homology"/>
<dbReference type="InterPro" id="IPR020472">
    <property type="entry name" value="WD40_PAC1"/>
</dbReference>
<dbReference type="PROSITE" id="PS00678">
    <property type="entry name" value="WD_REPEATS_1"/>
    <property type="match status" value="4"/>
</dbReference>
<dbReference type="RefSeq" id="XP_071920808.1">
    <property type="nucleotide sequence ID" value="XM_072064707.1"/>
</dbReference>
<evidence type="ECO:0000313" key="12">
    <source>
        <dbReference type="RefSeq" id="XP_071920808.1"/>
    </source>
</evidence>